<comment type="caution">
    <text evidence="2">The sequence shown here is derived from an EMBL/GenBank/DDBJ whole genome shotgun (WGS) entry which is preliminary data.</text>
</comment>
<protein>
    <recommendedName>
        <fullName evidence="4">DUF159 family protein</fullName>
    </recommendedName>
</protein>
<dbReference type="Gene3D" id="3.90.1680.10">
    <property type="entry name" value="SOS response associated peptidase-like"/>
    <property type="match status" value="1"/>
</dbReference>
<reference evidence="2 3" key="1">
    <citation type="submission" date="2014-12" db="EMBL/GenBank/DDBJ databases">
        <title>16Stimator: statistical estimation of ribosomal gene copy numbers from draft genome assemblies.</title>
        <authorList>
            <person name="Perisin M.A."/>
            <person name="Vetter M."/>
            <person name="Gilbert J.A."/>
            <person name="Bergelson J."/>
        </authorList>
    </citation>
    <scope>NUCLEOTIDE SEQUENCE [LARGE SCALE GENOMIC DNA]</scope>
    <source>
        <strain evidence="2 3">MEDvA23</strain>
    </source>
</reference>
<evidence type="ECO:0000313" key="3">
    <source>
        <dbReference type="Proteomes" id="UP000032067"/>
    </source>
</evidence>
<evidence type="ECO:0000313" key="2">
    <source>
        <dbReference type="EMBL" id="KIQ21262.1"/>
    </source>
</evidence>
<dbReference type="EMBL" id="JXQQ01000089">
    <property type="protein sequence ID" value="KIQ21262.1"/>
    <property type="molecule type" value="Genomic_DNA"/>
</dbReference>
<evidence type="ECO:0000256" key="1">
    <source>
        <dbReference type="SAM" id="MobiDB-lite"/>
    </source>
</evidence>
<evidence type="ECO:0008006" key="4">
    <source>
        <dbReference type="Google" id="ProtNLM"/>
    </source>
</evidence>
<feature type="region of interest" description="Disordered" evidence="1">
    <location>
        <begin position="38"/>
        <end position="68"/>
    </location>
</feature>
<name>A0A0D0K5F2_VARPD</name>
<dbReference type="AlphaFoldDB" id="A0A0D0K5F2"/>
<organism evidence="2 3">
    <name type="scientific">Variovorax paradoxus</name>
    <dbReference type="NCBI Taxonomy" id="34073"/>
    <lineage>
        <taxon>Bacteria</taxon>
        <taxon>Pseudomonadati</taxon>
        <taxon>Pseudomonadota</taxon>
        <taxon>Betaproteobacteria</taxon>
        <taxon>Burkholderiales</taxon>
        <taxon>Comamonadaceae</taxon>
        <taxon>Variovorax</taxon>
    </lineage>
</organism>
<accession>A0A0D0K5F2</accession>
<proteinExistence type="predicted"/>
<dbReference type="Proteomes" id="UP000032067">
    <property type="component" value="Unassembled WGS sequence"/>
</dbReference>
<dbReference type="SUPFAM" id="SSF143081">
    <property type="entry name" value="BB1717-like"/>
    <property type="match status" value="1"/>
</dbReference>
<gene>
    <name evidence="2" type="ORF">RT97_27775</name>
</gene>
<dbReference type="InterPro" id="IPR036590">
    <property type="entry name" value="SRAP-like"/>
</dbReference>
<sequence>MRLPDRKDKRMPVILPAARYEAWLDASPQESMDFMRQFPADGLAISPEPEPPRTPGAKARSKQLAADR</sequence>